<proteinExistence type="inferred from homology"/>
<reference evidence="9" key="1">
    <citation type="submission" date="2020-06" db="EMBL/GenBank/DDBJ databases">
        <title>Draft genomic sequence of Geomonas sp. Red330.</title>
        <authorList>
            <person name="Itoh H."/>
            <person name="Zhenxing X."/>
            <person name="Ushijima N."/>
            <person name="Masuda Y."/>
            <person name="Shiratori Y."/>
            <person name="Senoo K."/>
        </authorList>
    </citation>
    <scope>NUCLEOTIDE SEQUENCE [LARGE SCALE GENOMIC DNA]</scope>
    <source>
        <strain evidence="9">Red330</strain>
    </source>
</reference>
<dbReference type="AlphaFoldDB" id="A0A6V8MLA8"/>
<gene>
    <name evidence="8" type="primary">hybB_1</name>
    <name evidence="8" type="ORF">GMST_31030</name>
</gene>
<sequence>MAHSEEFQKLEGRIFTKSFFILLAVVLTGFFFVGVRFVKGIGAVSNMSDGYPWGIWITYDVATGTAIACGGYAVAILVYIRNRMQYHPIIRSAILTSMFGYGLAGFSVMVDLGRPWNAYNFFVPRQWQANSAMFEVALCVMAYSTVLMIEFIPAILTSIENSKWTRMNAIRNWLHPRIAPDQKTMEDKLEMVRLGAAWLNPRLNKVLIFFIVLGITLPTMHQSSLGSLLLIASTKLHPLWHTGFLPLLFLLNCIFIGYSIAILESLISSYAFKRPFEIKELSGLAGLIPYVTVIWFSVMVGDLIYRGQLAAAFKFDFYSRYFLSDFLLVAIGSLFMFSGKLRRSPRWLFISAAMIVFGGALYRFNVYLIGFNPGKGWRYFPSFAEVMITVGIVALEILAYKVFVALFPVLPNTSHGKSHGHAPAAEPVKEAGYAGAAALNTHN</sequence>
<name>A0A6V8MLA8_9BACT</name>
<feature type="transmembrane region" description="Helical" evidence="7">
    <location>
        <begin position="206"/>
        <end position="232"/>
    </location>
</feature>
<evidence type="ECO:0000256" key="7">
    <source>
        <dbReference type="SAM" id="Phobius"/>
    </source>
</evidence>
<comment type="similarity">
    <text evidence="2">Belongs to the NrfD family.</text>
</comment>
<evidence type="ECO:0000256" key="2">
    <source>
        <dbReference type="ARBA" id="ARBA00008929"/>
    </source>
</evidence>
<organism evidence="8 9">
    <name type="scientific">Geomonas silvestris</name>
    <dbReference type="NCBI Taxonomy" id="2740184"/>
    <lineage>
        <taxon>Bacteria</taxon>
        <taxon>Pseudomonadati</taxon>
        <taxon>Thermodesulfobacteriota</taxon>
        <taxon>Desulfuromonadia</taxon>
        <taxon>Geobacterales</taxon>
        <taxon>Geobacteraceae</taxon>
        <taxon>Geomonas</taxon>
    </lineage>
</organism>
<accession>A0A6V8MLA8</accession>
<keyword evidence="9" id="KW-1185">Reference proteome</keyword>
<feature type="transmembrane region" description="Helical" evidence="7">
    <location>
        <begin position="244"/>
        <end position="263"/>
    </location>
</feature>
<keyword evidence="3" id="KW-1003">Cell membrane</keyword>
<keyword evidence="6 7" id="KW-0472">Membrane</keyword>
<keyword evidence="4 7" id="KW-0812">Transmembrane</keyword>
<comment type="caution">
    <text evidence="8">The sequence shown here is derived from an EMBL/GenBank/DDBJ whole genome shotgun (WGS) entry which is preliminary data.</text>
</comment>
<dbReference type="InterPro" id="IPR051817">
    <property type="entry name" value="FDH_cytochrome_b556_subunit"/>
</dbReference>
<evidence type="ECO:0000313" key="9">
    <source>
        <dbReference type="Proteomes" id="UP000556026"/>
    </source>
</evidence>
<evidence type="ECO:0000256" key="3">
    <source>
        <dbReference type="ARBA" id="ARBA00022475"/>
    </source>
</evidence>
<evidence type="ECO:0000256" key="4">
    <source>
        <dbReference type="ARBA" id="ARBA00022692"/>
    </source>
</evidence>
<dbReference type="EMBL" id="BLXX01000010">
    <property type="protein sequence ID" value="GFO60778.1"/>
    <property type="molecule type" value="Genomic_DNA"/>
</dbReference>
<evidence type="ECO:0000256" key="5">
    <source>
        <dbReference type="ARBA" id="ARBA00022989"/>
    </source>
</evidence>
<protein>
    <submittedName>
        <fullName evidence="8">Ni/Fe-hydrogenase cytochrome b subunit</fullName>
    </submittedName>
</protein>
<feature type="transmembrane region" description="Helical" evidence="7">
    <location>
        <begin position="132"/>
        <end position="156"/>
    </location>
</feature>
<dbReference type="PANTHER" id="PTHR30074">
    <property type="entry name" value="FORMATE DEHYDROGENASE, NITRATE-INDUCIBLE, CYTOCHROME B556 FDN SUBUNIT"/>
    <property type="match status" value="1"/>
</dbReference>
<feature type="transmembrane region" description="Helical" evidence="7">
    <location>
        <begin position="20"/>
        <end position="38"/>
    </location>
</feature>
<feature type="transmembrane region" description="Helical" evidence="7">
    <location>
        <begin position="53"/>
        <end position="80"/>
    </location>
</feature>
<feature type="transmembrane region" description="Helical" evidence="7">
    <location>
        <begin position="347"/>
        <end position="366"/>
    </location>
</feature>
<evidence type="ECO:0000313" key="8">
    <source>
        <dbReference type="EMBL" id="GFO60778.1"/>
    </source>
</evidence>
<feature type="transmembrane region" description="Helical" evidence="7">
    <location>
        <begin position="92"/>
        <end position="112"/>
    </location>
</feature>
<dbReference type="Proteomes" id="UP000556026">
    <property type="component" value="Unassembled WGS sequence"/>
</dbReference>
<evidence type="ECO:0000256" key="1">
    <source>
        <dbReference type="ARBA" id="ARBA00004651"/>
    </source>
</evidence>
<dbReference type="PANTHER" id="PTHR30074:SF4">
    <property type="entry name" value="NI_FE-HYDROGENASE 2 B-TYPE CYTOCHROME SUBUNIT-RELATED"/>
    <property type="match status" value="1"/>
</dbReference>
<dbReference type="GO" id="GO:0005886">
    <property type="term" value="C:plasma membrane"/>
    <property type="evidence" value="ECO:0007669"/>
    <property type="project" value="UniProtKB-SubCell"/>
</dbReference>
<keyword evidence="5 7" id="KW-1133">Transmembrane helix</keyword>
<dbReference type="RefSeq" id="WP_183355585.1">
    <property type="nucleotide sequence ID" value="NZ_BLXX01000010.1"/>
</dbReference>
<dbReference type="InterPro" id="IPR005614">
    <property type="entry name" value="NrfD-like"/>
</dbReference>
<feature type="transmembrane region" description="Helical" evidence="7">
    <location>
        <begin position="284"/>
        <end position="305"/>
    </location>
</feature>
<evidence type="ECO:0000256" key="6">
    <source>
        <dbReference type="ARBA" id="ARBA00023136"/>
    </source>
</evidence>
<comment type="subcellular location">
    <subcellularLocation>
        <location evidence="1">Cell membrane</location>
        <topology evidence="1">Multi-pass membrane protein</topology>
    </subcellularLocation>
</comment>
<dbReference type="Pfam" id="PF03916">
    <property type="entry name" value="NrfD"/>
    <property type="match status" value="1"/>
</dbReference>
<dbReference type="Gene3D" id="1.20.1630.10">
    <property type="entry name" value="Formate dehydrogenase/DMSO reductase domain"/>
    <property type="match status" value="1"/>
</dbReference>
<dbReference type="GO" id="GO:0009061">
    <property type="term" value="P:anaerobic respiration"/>
    <property type="evidence" value="ECO:0007669"/>
    <property type="project" value="TreeGrafter"/>
</dbReference>
<dbReference type="NCBIfam" id="NF008133">
    <property type="entry name" value="PRK10881.1"/>
    <property type="match status" value="1"/>
</dbReference>
<feature type="transmembrane region" description="Helical" evidence="7">
    <location>
        <begin position="317"/>
        <end position="335"/>
    </location>
</feature>
<feature type="transmembrane region" description="Helical" evidence="7">
    <location>
        <begin position="386"/>
        <end position="410"/>
    </location>
</feature>